<organism evidence="1 2">
    <name type="scientific">Hypsizygus marmoreus</name>
    <name type="common">White beech mushroom</name>
    <name type="synonym">Agaricus marmoreus</name>
    <dbReference type="NCBI Taxonomy" id="39966"/>
    <lineage>
        <taxon>Eukaryota</taxon>
        <taxon>Fungi</taxon>
        <taxon>Dikarya</taxon>
        <taxon>Basidiomycota</taxon>
        <taxon>Agaricomycotina</taxon>
        <taxon>Agaricomycetes</taxon>
        <taxon>Agaricomycetidae</taxon>
        <taxon>Agaricales</taxon>
        <taxon>Tricholomatineae</taxon>
        <taxon>Lyophyllaceae</taxon>
        <taxon>Hypsizygus</taxon>
    </lineage>
</organism>
<evidence type="ECO:0000313" key="2">
    <source>
        <dbReference type="Proteomes" id="UP000076154"/>
    </source>
</evidence>
<proteinExistence type="predicted"/>
<keyword evidence="2" id="KW-1185">Reference proteome</keyword>
<protein>
    <submittedName>
        <fullName evidence="1">Uncharacterized protein</fullName>
    </submittedName>
</protein>
<dbReference type="InParanoid" id="A0A369K112"/>
<comment type="caution">
    <text evidence="1">The sequence shown here is derived from an EMBL/GenBank/DDBJ whole genome shotgun (WGS) entry which is preliminary data.</text>
</comment>
<gene>
    <name evidence="1" type="ORF">Hypma_008180</name>
</gene>
<dbReference type="Proteomes" id="UP000076154">
    <property type="component" value="Unassembled WGS sequence"/>
</dbReference>
<name>A0A369K112_HYPMA</name>
<accession>A0A369K112</accession>
<reference evidence="1" key="1">
    <citation type="submission" date="2018-04" db="EMBL/GenBank/DDBJ databases">
        <title>Whole genome sequencing of Hypsizygus marmoreus.</title>
        <authorList>
            <person name="Choi I.-G."/>
            <person name="Min B."/>
            <person name="Kim J.-G."/>
            <person name="Kim S."/>
            <person name="Oh Y.-L."/>
            <person name="Kong W.-S."/>
            <person name="Park H."/>
            <person name="Jeong J."/>
            <person name="Song E.-S."/>
        </authorList>
    </citation>
    <scope>NUCLEOTIDE SEQUENCE [LARGE SCALE GENOMIC DNA]</scope>
    <source>
        <strain evidence="1">51987-8</strain>
    </source>
</reference>
<dbReference type="EMBL" id="LUEZ02000042">
    <property type="protein sequence ID" value="RDB24636.1"/>
    <property type="molecule type" value="Genomic_DNA"/>
</dbReference>
<dbReference type="AlphaFoldDB" id="A0A369K112"/>
<evidence type="ECO:0000313" key="1">
    <source>
        <dbReference type="EMBL" id="RDB24636.1"/>
    </source>
</evidence>
<sequence length="165" mass="18780">MPPICKASKTSASIDESTMPVVRCADESPYDPGSYKLEIEQGIQTVIEKVIDVVRIHPNPNHPKIIWFVPNTRQKLSPGDTVYIKEFGGAVVGTEILFRGRYVGIALCIRYRHGEKKREVLYCWILIQHFKLNEANGIQSYCSIFFYPSFRPQPLQTDSLPSHVI</sequence>